<feature type="active site" description="Proton donor/acceptor" evidence="7">
    <location>
        <position position="95"/>
    </location>
</feature>
<evidence type="ECO:0000256" key="6">
    <source>
        <dbReference type="ARBA" id="ARBA00056337"/>
    </source>
</evidence>
<dbReference type="CDD" id="cd00959">
    <property type="entry name" value="DeoC"/>
    <property type="match status" value="1"/>
</dbReference>
<dbReference type="UniPathway" id="UPA00002">
    <property type="reaction ID" value="UER00468"/>
</dbReference>
<keyword evidence="3 7" id="KW-0456">Lyase</keyword>
<evidence type="ECO:0000313" key="8">
    <source>
        <dbReference type="EMBL" id="MBO1318372.1"/>
    </source>
</evidence>
<dbReference type="GO" id="GO:0009264">
    <property type="term" value="P:deoxyribonucleotide catabolic process"/>
    <property type="evidence" value="ECO:0007669"/>
    <property type="project" value="UniProtKB-UniRule"/>
</dbReference>
<evidence type="ECO:0000256" key="7">
    <source>
        <dbReference type="HAMAP-Rule" id="MF_00114"/>
    </source>
</evidence>
<gene>
    <name evidence="7 8" type="primary">deoC</name>
    <name evidence="8" type="ORF">J3U88_07890</name>
</gene>
<dbReference type="NCBIfam" id="TIGR00126">
    <property type="entry name" value="deoC"/>
    <property type="match status" value="1"/>
</dbReference>
<dbReference type="InterPro" id="IPR011343">
    <property type="entry name" value="DeoC"/>
</dbReference>
<comment type="catalytic activity">
    <reaction evidence="5 7">
        <text>2-deoxy-D-ribose 5-phosphate = D-glyceraldehyde 3-phosphate + acetaldehyde</text>
        <dbReference type="Rhea" id="RHEA:12821"/>
        <dbReference type="ChEBI" id="CHEBI:15343"/>
        <dbReference type="ChEBI" id="CHEBI:59776"/>
        <dbReference type="ChEBI" id="CHEBI:62877"/>
        <dbReference type="EC" id="4.1.2.4"/>
    </reaction>
</comment>
<dbReference type="Gene3D" id="3.20.20.70">
    <property type="entry name" value="Aldolase class I"/>
    <property type="match status" value="1"/>
</dbReference>
<comment type="subcellular location">
    <subcellularLocation>
        <location evidence="7">Cytoplasm</location>
    </subcellularLocation>
</comment>
<evidence type="ECO:0000256" key="1">
    <source>
        <dbReference type="ARBA" id="ARBA00010936"/>
    </source>
</evidence>
<dbReference type="GO" id="GO:0006018">
    <property type="term" value="P:2-deoxyribose 1-phosphate catabolic process"/>
    <property type="evidence" value="ECO:0007669"/>
    <property type="project" value="UniProtKB-UniRule"/>
</dbReference>
<name>A0A8J7Q596_9BACT</name>
<dbReference type="RefSeq" id="WP_207858106.1">
    <property type="nucleotide sequence ID" value="NZ_JAFREP010000005.1"/>
</dbReference>
<dbReference type="SMART" id="SM01133">
    <property type="entry name" value="DeoC"/>
    <property type="match status" value="1"/>
</dbReference>
<keyword evidence="2 7" id="KW-0963">Cytoplasm</keyword>
<sequence length="225" mass="23655">MLPKTAADYAKTIDHTLLKPTATPNEIRSLCEDAVRHGFFSVCVNPAYVPLCRSILEQEETALCTVVGFPFGATSPRNKAQETAWAVEHGANEIDMVINLGWAKAGDWRAVQIDINEVVRAAEGALVKVIIENCYLTDAEKAAACSASQDAGAQFVKTSTGFGTGGAVIEDVALMRRTVGDALGVKASGGIRSLETMQAMLEAGANRIGASSGVAILGEINQSAQ</sequence>
<keyword evidence="9" id="KW-1185">Reference proteome</keyword>
<dbReference type="PIRSF" id="PIRSF001357">
    <property type="entry name" value="DeoC"/>
    <property type="match status" value="1"/>
</dbReference>
<protein>
    <recommendedName>
        <fullName evidence="7">Deoxyribose-phosphate aldolase</fullName>
        <shortName evidence="7">DERA</shortName>
        <ecNumber evidence="7">4.1.2.4</ecNumber>
    </recommendedName>
    <alternativeName>
        <fullName evidence="7">2-deoxy-D-ribose 5-phosphate aldolase</fullName>
    </alternativeName>
    <alternativeName>
        <fullName evidence="7">Phosphodeoxyriboaldolase</fullName>
        <shortName evidence="7">Deoxyriboaldolase</shortName>
    </alternativeName>
</protein>
<dbReference type="Pfam" id="PF01791">
    <property type="entry name" value="DeoC"/>
    <property type="match status" value="1"/>
</dbReference>
<dbReference type="InterPro" id="IPR028581">
    <property type="entry name" value="DeoC_typeI"/>
</dbReference>
<comment type="pathway">
    <text evidence="7">Carbohydrate degradation; 2-deoxy-D-ribose 1-phosphate degradation; D-glyceraldehyde 3-phosphate and acetaldehyde from 2-deoxy-alpha-D-ribose 1-phosphate: step 2/2.</text>
</comment>
<evidence type="ECO:0000256" key="4">
    <source>
        <dbReference type="ARBA" id="ARBA00023270"/>
    </source>
</evidence>
<organism evidence="8 9">
    <name type="scientific">Acanthopleuribacter pedis</name>
    <dbReference type="NCBI Taxonomy" id="442870"/>
    <lineage>
        <taxon>Bacteria</taxon>
        <taxon>Pseudomonadati</taxon>
        <taxon>Acidobacteriota</taxon>
        <taxon>Holophagae</taxon>
        <taxon>Acanthopleuribacterales</taxon>
        <taxon>Acanthopleuribacteraceae</taxon>
        <taxon>Acanthopleuribacter</taxon>
    </lineage>
</organism>
<dbReference type="PANTHER" id="PTHR10889:SF1">
    <property type="entry name" value="DEOXYRIBOSE-PHOSPHATE ALDOLASE"/>
    <property type="match status" value="1"/>
</dbReference>
<keyword evidence="4 7" id="KW-0704">Schiff base</keyword>
<proteinExistence type="inferred from homology"/>
<feature type="active site" description="Proton donor/acceptor" evidence="7">
    <location>
        <position position="186"/>
    </location>
</feature>
<dbReference type="PANTHER" id="PTHR10889">
    <property type="entry name" value="DEOXYRIBOSE-PHOSPHATE ALDOLASE"/>
    <property type="match status" value="1"/>
</dbReference>
<comment type="function">
    <text evidence="6 7">Catalyzes a reversible aldol reaction between acetaldehyde and D-glyceraldehyde 3-phosphate to generate 2-deoxy-D-ribose 5-phosphate.</text>
</comment>
<dbReference type="FunFam" id="3.20.20.70:FF:000044">
    <property type="entry name" value="Deoxyribose-phosphate aldolase"/>
    <property type="match status" value="1"/>
</dbReference>
<evidence type="ECO:0000256" key="5">
    <source>
        <dbReference type="ARBA" id="ARBA00048791"/>
    </source>
</evidence>
<comment type="caution">
    <text evidence="8">The sequence shown here is derived from an EMBL/GenBank/DDBJ whole genome shotgun (WGS) entry which is preliminary data.</text>
</comment>
<dbReference type="HAMAP" id="MF_00114">
    <property type="entry name" value="DeoC_type1"/>
    <property type="match status" value="1"/>
</dbReference>
<dbReference type="InterPro" id="IPR013785">
    <property type="entry name" value="Aldolase_TIM"/>
</dbReference>
<dbReference type="SUPFAM" id="SSF51569">
    <property type="entry name" value="Aldolase"/>
    <property type="match status" value="1"/>
</dbReference>
<evidence type="ECO:0000313" key="9">
    <source>
        <dbReference type="Proteomes" id="UP000664417"/>
    </source>
</evidence>
<dbReference type="EC" id="4.1.2.4" evidence="7"/>
<dbReference type="GO" id="GO:0016052">
    <property type="term" value="P:carbohydrate catabolic process"/>
    <property type="evidence" value="ECO:0007669"/>
    <property type="project" value="TreeGrafter"/>
</dbReference>
<dbReference type="AlphaFoldDB" id="A0A8J7Q596"/>
<evidence type="ECO:0000256" key="3">
    <source>
        <dbReference type="ARBA" id="ARBA00023239"/>
    </source>
</evidence>
<comment type="similarity">
    <text evidence="1 7">Belongs to the DeoC/FbaB aldolase family. DeoC type 1 subfamily.</text>
</comment>
<dbReference type="Proteomes" id="UP000664417">
    <property type="component" value="Unassembled WGS sequence"/>
</dbReference>
<dbReference type="InterPro" id="IPR002915">
    <property type="entry name" value="DeoC/FbaB/LacD_aldolase"/>
</dbReference>
<evidence type="ECO:0000256" key="2">
    <source>
        <dbReference type="ARBA" id="ARBA00022490"/>
    </source>
</evidence>
<feature type="active site" description="Schiff-base intermediate with acetaldehyde" evidence="7">
    <location>
        <position position="157"/>
    </location>
</feature>
<accession>A0A8J7Q596</accession>
<dbReference type="EMBL" id="JAFREP010000005">
    <property type="protein sequence ID" value="MBO1318372.1"/>
    <property type="molecule type" value="Genomic_DNA"/>
</dbReference>
<reference evidence="8" key="1">
    <citation type="submission" date="2021-03" db="EMBL/GenBank/DDBJ databases">
        <authorList>
            <person name="Wang G."/>
        </authorList>
    </citation>
    <scope>NUCLEOTIDE SEQUENCE</scope>
    <source>
        <strain evidence="8">KCTC 12899</strain>
    </source>
</reference>
<dbReference type="GO" id="GO:0004139">
    <property type="term" value="F:deoxyribose-phosphate aldolase activity"/>
    <property type="evidence" value="ECO:0007669"/>
    <property type="project" value="UniProtKB-UniRule"/>
</dbReference>
<dbReference type="GO" id="GO:0005737">
    <property type="term" value="C:cytoplasm"/>
    <property type="evidence" value="ECO:0007669"/>
    <property type="project" value="UniProtKB-SubCell"/>
</dbReference>